<comment type="caution">
    <text evidence="4">The sequence shown here is derived from an EMBL/GenBank/DDBJ whole genome shotgun (WGS) entry which is preliminary data.</text>
</comment>
<keyword evidence="4" id="KW-0326">Glycosidase</keyword>
<accession>A0ABW1YDE5</accession>
<gene>
    <name evidence="1 4" type="primary">mqnB</name>
    <name evidence="4" type="ORF">ACFP81_10370</name>
</gene>
<evidence type="ECO:0000259" key="3">
    <source>
        <dbReference type="Pfam" id="PF01048"/>
    </source>
</evidence>
<dbReference type="HAMAP" id="MF_00991">
    <property type="entry name" value="MqnB"/>
    <property type="match status" value="1"/>
</dbReference>
<dbReference type="Pfam" id="PF01048">
    <property type="entry name" value="PNP_UDP_1"/>
    <property type="match status" value="1"/>
</dbReference>
<feature type="domain" description="Nucleoside phosphorylase" evidence="3">
    <location>
        <begin position="22"/>
        <end position="192"/>
    </location>
</feature>
<dbReference type="Proteomes" id="UP001596297">
    <property type="component" value="Unassembled WGS sequence"/>
</dbReference>
<dbReference type="PANTHER" id="PTHR46832:SF2">
    <property type="entry name" value="FUTALOSINE HYDROLASE"/>
    <property type="match status" value="1"/>
</dbReference>
<evidence type="ECO:0000313" key="5">
    <source>
        <dbReference type="Proteomes" id="UP001596297"/>
    </source>
</evidence>
<evidence type="ECO:0000256" key="2">
    <source>
        <dbReference type="NCBIfam" id="TIGR03664"/>
    </source>
</evidence>
<keyword evidence="5" id="KW-1185">Reference proteome</keyword>
<dbReference type="InterPro" id="IPR019963">
    <property type="entry name" value="FL_hydrolase_MqnB"/>
</dbReference>
<dbReference type="SUPFAM" id="SSF53167">
    <property type="entry name" value="Purine and uridine phosphorylases"/>
    <property type="match status" value="1"/>
</dbReference>
<comment type="similarity">
    <text evidence="1">Belongs to the PNP/UDP phosphorylase family. Futalosine hydrolase subfamily.</text>
</comment>
<dbReference type="Gene3D" id="3.40.50.1580">
    <property type="entry name" value="Nucleoside phosphorylase domain"/>
    <property type="match status" value="1"/>
</dbReference>
<dbReference type="PANTHER" id="PTHR46832">
    <property type="entry name" value="5'-METHYLTHIOADENOSINE/S-ADENOSYLHOMOCYSTEINE NUCLEOSIDASE"/>
    <property type="match status" value="1"/>
</dbReference>
<name>A0ABW1YDE5_9DEIO</name>
<dbReference type="GO" id="GO:0016798">
    <property type="term" value="F:hydrolase activity, acting on glycosyl bonds"/>
    <property type="evidence" value="ECO:0007669"/>
    <property type="project" value="UniProtKB-KW"/>
</dbReference>
<comment type="catalytic activity">
    <reaction evidence="1">
        <text>futalosine + H2O = dehypoxanthine futalosine + hypoxanthine</text>
        <dbReference type="Rhea" id="RHEA:25904"/>
        <dbReference type="ChEBI" id="CHEBI:15377"/>
        <dbReference type="ChEBI" id="CHEBI:17368"/>
        <dbReference type="ChEBI" id="CHEBI:58863"/>
        <dbReference type="ChEBI" id="CHEBI:58864"/>
        <dbReference type="EC" id="3.2.2.26"/>
    </reaction>
</comment>
<dbReference type="EMBL" id="JBHSWD010000001">
    <property type="protein sequence ID" value="MFC6592357.1"/>
    <property type="molecule type" value="Genomic_DNA"/>
</dbReference>
<dbReference type="InterPro" id="IPR035994">
    <property type="entry name" value="Nucleoside_phosphorylase_sf"/>
</dbReference>
<comment type="pathway">
    <text evidence="1">Quinol/quinone metabolism; menaquinone biosynthesis.</text>
</comment>
<reference evidence="5" key="1">
    <citation type="journal article" date="2019" name="Int. J. Syst. Evol. Microbiol.">
        <title>The Global Catalogue of Microorganisms (GCM) 10K type strain sequencing project: providing services to taxonomists for standard genome sequencing and annotation.</title>
        <authorList>
            <consortium name="The Broad Institute Genomics Platform"/>
            <consortium name="The Broad Institute Genome Sequencing Center for Infectious Disease"/>
            <person name="Wu L."/>
            <person name="Ma J."/>
        </authorList>
    </citation>
    <scope>NUCLEOTIDE SEQUENCE [LARGE SCALE GENOMIC DNA]</scope>
    <source>
        <strain evidence="5">CGMCC 1.15772</strain>
    </source>
</reference>
<protein>
    <recommendedName>
        <fullName evidence="1 2">Futalosine hydrolase</fullName>
        <shortName evidence="1">FL hydrolase</shortName>
        <ecNumber evidence="1 2">3.2.2.26</ecNumber>
    </recommendedName>
    <alternativeName>
        <fullName evidence="1">Futalosine nucleosidase</fullName>
    </alternativeName>
    <alternativeName>
        <fullName evidence="1">Menaquinone biosynthetic enzyme MqnB</fullName>
    </alternativeName>
</protein>
<organism evidence="4 5">
    <name type="scientific">Deinococcus lacus</name>
    <dbReference type="NCBI Taxonomy" id="392561"/>
    <lineage>
        <taxon>Bacteria</taxon>
        <taxon>Thermotogati</taxon>
        <taxon>Deinococcota</taxon>
        <taxon>Deinococci</taxon>
        <taxon>Deinococcales</taxon>
        <taxon>Deinococcaceae</taxon>
        <taxon>Deinococcus</taxon>
    </lineage>
</organism>
<evidence type="ECO:0000313" key="4">
    <source>
        <dbReference type="EMBL" id="MFC6592357.1"/>
    </source>
</evidence>
<evidence type="ECO:0000256" key="1">
    <source>
        <dbReference type="HAMAP-Rule" id="MF_00991"/>
    </source>
</evidence>
<dbReference type="NCBIfam" id="TIGR03664">
    <property type="entry name" value="fut_nucase"/>
    <property type="match status" value="1"/>
</dbReference>
<keyword evidence="1 4" id="KW-0378">Hydrolase</keyword>
<dbReference type="CDD" id="cd17766">
    <property type="entry name" value="futalosine_nucleosidase_MqnB"/>
    <property type="match status" value="1"/>
</dbReference>
<keyword evidence="1" id="KW-0474">Menaquinone biosynthesis</keyword>
<dbReference type="EC" id="3.2.2.26" evidence="1 2"/>
<comment type="function">
    <text evidence="1">Catalyzes the hydrolysis of futalosine (FL) to dehypoxanthine futalosine (DHFL) and hypoxanthine, a step in the biosynthesis of menaquinone (MK, vitamin K2).</text>
</comment>
<dbReference type="InterPro" id="IPR000845">
    <property type="entry name" value="Nucleoside_phosphorylase_d"/>
</dbReference>
<dbReference type="RefSeq" id="WP_380083381.1">
    <property type="nucleotide sequence ID" value="NZ_JBHSWD010000001.1"/>
</dbReference>
<sequence>MSKILVVVATAPEAEALGGLARETLDIVVSGVGPVAAALAAAQGIRERQPGLVVSAGIAGAFAGLGLAPGDLALSSHIIHADLGAESPQGWLSLPECGLSVLPPGVTGEGGGHFAAWAGAPDLAAQLGAAYGPMLTVSRVTGTAQSAAFWQTLYPEALTEGMEGAGVAQAAFLAGLPALELRGVSNWVGPRDRAAWRIGPALAQVQRGLGALTKTWAS</sequence>
<proteinExistence type="inferred from homology"/>